<reference evidence="2 3" key="1">
    <citation type="submission" date="2014-04" db="EMBL/GenBank/DDBJ databases">
        <title>A comprehensive comparison of genomes of Erythrobacter spp. strains.</title>
        <authorList>
            <person name="Zheng Q."/>
        </authorList>
    </citation>
    <scope>NUCLEOTIDE SEQUENCE [LARGE SCALE GENOMIC DNA]</scope>
    <source>
        <strain evidence="2 3">DSM 6997</strain>
    </source>
</reference>
<dbReference type="AlphaFoldDB" id="A0A074MCK7"/>
<feature type="domain" description="Methyltransferase" evidence="1">
    <location>
        <begin position="61"/>
        <end position="140"/>
    </location>
</feature>
<evidence type="ECO:0000313" key="3">
    <source>
        <dbReference type="Proteomes" id="UP000027647"/>
    </source>
</evidence>
<dbReference type="EMBL" id="JMIW01000003">
    <property type="protein sequence ID" value="KEO90505.1"/>
    <property type="molecule type" value="Genomic_DNA"/>
</dbReference>
<protein>
    <recommendedName>
        <fullName evidence="1">Methyltransferase domain-containing protein</fullName>
    </recommendedName>
</protein>
<dbReference type="InterPro" id="IPR041698">
    <property type="entry name" value="Methyltransf_25"/>
</dbReference>
<dbReference type="OrthoDB" id="9777830at2"/>
<proteinExistence type="predicted"/>
<organism evidence="2 3">
    <name type="scientific">Erythrobacter longus</name>
    <dbReference type="NCBI Taxonomy" id="1044"/>
    <lineage>
        <taxon>Bacteria</taxon>
        <taxon>Pseudomonadati</taxon>
        <taxon>Pseudomonadota</taxon>
        <taxon>Alphaproteobacteria</taxon>
        <taxon>Sphingomonadales</taxon>
        <taxon>Erythrobacteraceae</taxon>
        <taxon>Erythrobacter/Porphyrobacter group</taxon>
        <taxon>Erythrobacter</taxon>
    </lineage>
</organism>
<accession>A0A074MCK7</accession>
<dbReference type="Gene3D" id="3.40.50.150">
    <property type="entry name" value="Vaccinia Virus protein VP39"/>
    <property type="match status" value="1"/>
</dbReference>
<sequence>MSDRSETSHTEIAEDTTAWRETYDAKARFYSLMAAGFRVTGVVRQRRRMIDALRLNEGDTVVDLCCGSGQNFADLQKRVGATGRIIGIDISRNMLAISRELIDRHGWQNVELIEADVADYDPPLTMSAAISTFGLDIVPGAERIVEDFSNKMPMGTRLGLLGSQEPENWPDWLVRLGIWINKPCDIERKHLAIRPDKAAAQALEQDRRQDFWLGIFYWSVCRKISREPGTARAE</sequence>
<evidence type="ECO:0000313" key="2">
    <source>
        <dbReference type="EMBL" id="KEO90505.1"/>
    </source>
</evidence>
<dbReference type="eggNOG" id="COG2226">
    <property type="taxonomic scope" value="Bacteria"/>
</dbReference>
<comment type="caution">
    <text evidence="2">The sequence shown here is derived from an EMBL/GenBank/DDBJ whole genome shotgun (WGS) entry which is preliminary data.</text>
</comment>
<evidence type="ECO:0000259" key="1">
    <source>
        <dbReference type="Pfam" id="PF13649"/>
    </source>
</evidence>
<dbReference type="RefSeq" id="WP_051699125.1">
    <property type="nucleotide sequence ID" value="NZ_JMIW01000003.1"/>
</dbReference>
<dbReference type="Pfam" id="PF13649">
    <property type="entry name" value="Methyltransf_25"/>
    <property type="match status" value="1"/>
</dbReference>
<dbReference type="Proteomes" id="UP000027647">
    <property type="component" value="Unassembled WGS sequence"/>
</dbReference>
<dbReference type="InterPro" id="IPR029063">
    <property type="entry name" value="SAM-dependent_MTases_sf"/>
</dbReference>
<dbReference type="CDD" id="cd02440">
    <property type="entry name" value="AdoMet_MTases"/>
    <property type="match status" value="1"/>
</dbReference>
<dbReference type="STRING" id="1044.EH31_10485"/>
<keyword evidence="3" id="KW-1185">Reference proteome</keyword>
<gene>
    <name evidence="2" type="ORF">EH31_10485</name>
</gene>
<name>A0A074MCK7_ERYLO</name>
<dbReference type="SUPFAM" id="SSF53335">
    <property type="entry name" value="S-adenosyl-L-methionine-dependent methyltransferases"/>
    <property type="match status" value="1"/>
</dbReference>